<dbReference type="CDD" id="cd02513">
    <property type="entry name" value="CMP-NeuAc_Synthase"/>
    <property type="match status" value="1"/>
</dbReference>
<evidence type="ECO:0008006" key="3">
    <source>
        <dbReference type="Google" id="ProtNLM"/>
    </source>
</evidence>
<evidence type="ECO:0000313" key="2">
    <source>
        <dbReference type="Proteomes" id="UP001153321"/>
    </source>
</evidence>
<dbReference type="PANTHER" id="PTHR21485">
    <property type="entry name" value="HAD SUPERFAMILY MEMBERS CMAS AND KDSC"/>
    <property type="match status" value="1"/>
</dbReference>
<proteinExistence type="predicted"/>
<dbReference type="InterPro" id="IPR029044">
    <property type="entry name" value="Nucleotide-diphossugar_trans"/>
</dbReference>
<dbReference type="EMBL" id="LR824537">
    <property type="protein sequence ID" value="CAH1645724.1"/>
    <property type="molecule type" value="Genomic_DNA"/>
</dbReference>
<dbReference type="InterPro" id="IPR003329">
    <property type="entry name" value="Cytidylyl_trans"/>
</dbReference>
<dbReference type="PANTHER" id="PTHR21485:SF3">
    <property type="entry name" value="N-ACYLNEURAMINATE CYTIDYLYLTRANSFERASE"/>
    <property type="match status" value="1"/>
</dbReference>
<evidence type="ECO:0000313" key="1">
    <source>
        <dbReference type="EMBL" id="CAH1645724.1"/>
    </source>
</evidence>
<dbReference type="Pfam" id="PF02348">
    <property type="entry name" value="CTP_transf_3"/>
    <property type="match status" value="1"/>
</dbReference>
<name>A0A9P0N5K3_SPOLI</name>
<gene>
    <name evidence="1" type="ORF">SPLIT_LOCUS11076</name>
</gene>
<protein>
    <recommendedName>
        <fullName evidence="3">N-acylneuraminate cytidylyltransferase</fullName>
    </recommendedName>
</protein>
<dbReference type="GO" id="GO:0008781">
    <property type="term" value="F:N-acylneuraminate cytidylyltransferase activity"/>
    <property type="evidence" value="ECO:0007669"/>
    <property type="project" value="TreeGrafter"/>
</dbReference>
<dbReference type="Proteomes" id="UP001153321">
    <property type="component" value="Chromosome 6"/>
</dbReference>
<dbReference type="SUPFAM" id="SSF53448">
    <property type="entry name" value="Nucleotide-diphospho-sugar transferases"/>
    <property type="match status" value="1"/>
</dbReference>
<sequence length="240" mass="27398">MWIKVFIITTILQYYSAEVAVLILARGGSKGVRLKNLQKVGDKSLLKRTIHAAKAAGFYDITVSTDNPIIALESIRDNVTVFRRSFVTATDWAPSIWGAREFLLSRPKVELLILLQVTSPFTQPIQLKRAFEIISRPVPFDCVFSVTRSYKLRWRFNNGKLTPINFNVDARMRRQDWGGEYLESGAFYITRRWLLESGKFQNNNCTVIEVSGSESLEIDTPDDLLLANILVKTNLVPRLR</sequence>
<dbReference type="Gene3D" id="3.90.550.10">
    <property type="entry name" value="Spore Coat Polysaccharide Biosynthesis Protein SpsA, Chain A"/>
    <property type="match status" value="1"/>
</dbReference>
<dbReference type="InterPro" id="IPR050793">
    <property type="entry name" value="CMP-NeuNAc_synthase"/>
</dbReference>
<dbReference type="AlphaFoldDB" id="A0A9P0N5K3"/>
<organism evidence="1 2">
    <name type="scientific">Spodoptera littoralis</name>
    <name type="common">Egyptian cotton leafworm</name>
    <dbReference type="NCBI Taxonomy" id="7109"/>
    <lineage>
        <taxon>Eukaryota</taxon>
        <taxon>Metazoa</taxon>
        <taxon>Ecdysozoa</taxon>
        <taxon>Arthropoda</taxon>
        <taxon>Hexapoda</taxon>
        <taxon>Insecta</taxon>
        <taxon>Pterygota</taxon>
        <taxon>Neoptera</taxon>
        <taxon>Endopterygota</taxon>
        <taxon>Lepidoptera</taxon>
        <taxon>Glossata</taxon>
        <taxon>Ditrysia</taxon>
        <taxon>Noctuoidea</taxon>
        <taxon>Noctuidae</taxon>
        <taxon>Amphipyrinae</taxon>
        <taxon>Spodoptera</taxon>
    </lineage>
</organism>
<reference evidence="1" key="1">
    <citation type="submission" date="2022-02" db="EMBL/GenBank/DDBJ databases">
        <authorList>
            <person name="King R."/>
        </authorList>
    </citation>
    <scope>NUCLEOTIDE SEQUENCE</scope>
</reference>
<accession>A0A9P0N5K3</accession>
<keyword evidence="2" id="KW-1185">Reference proteome</keyword>